<dbReference type="RefSeq" id="XP_026608115.1">
    <property type="nucleotide sequence ID" value="XM_026742270.1"/>
</dbReference>
<dbReference type="GeneID" id="38110624"/>
<evidence type="ECO:0000256" key="1">
    <source>
        <dbReference type="SAM" id="SignalP"/>
    </source>
</evidence>
<organism evidence="2 3">
    <name type="scientific">Aspergillus mulundensis</name>
    <dbReference type="NCBI Taxonomy" id="1810919"/>
    <lineage>
        <taxon>Eukaryota</taxon>
        <taxon>Fungi</taxon>
        <taxon>Dikarya</taxon>
        <taxon>Ascomycota</taxon>
        <taxon>Pezizomycotina</taxon>
        <taxon>Eurotiomycetes</taxon>
        <taxon>Eurotiomycetidae</taxon>
        <taxon>Eurotiales</taxon>
        <taxon>Aspergillaceae</taxon>
        <taxon>Aspergillus</taxon>
        <taxon>Aspergillus subgen. Nidulantes</taxon>
    </lineage>
</organism>
<keyword evidence="3" id="KW-1185">Reference proteome</keyword>
<evidence type="ECO:0000313" key="3">
    <source>
        <dbReference type="Proteomes" id="UP000256690"/>
    </source>
</evidence>
<keyword evidence="1" id="KW-0732">Signal</keyword>
<feature type="signal peptide" evidence="1">
    <location>
        <begin position="1"/>
        <end position="18"/>
    </location>
</feature>
<name>A0A3D8T302_9EURO</name>
<evidence type="ECO:0000313" key="2">
    <source>
        <dbReference type="EMBL" id="RDW92932.1"/>
    </source>
</evidence>
<dbReference type="Proteomes" id="UP000256690">
    <property type="component" value="Unassembled WGS sequence"/>
</dbReference>
<evidence type="ECO:0008006" key="4">
    <source>
        <dbReference type="Google" id="ProtNLM"/>
    </source>
</evidence>
<feature type="chain" id="PRO_5017586252" description="Cell wall protein" evidence="1">
    <location>
        <begin position="19"/>
        <end position="158"/>
    </location>
</feature>
<comment type="caution">
    <text evidence="2">The sequence shown here is derived from an EMBL/GenBank/DDBJ whole genome shotgun (WGS) entry which is preliminary data.</text>
</comment>
<accession>A0A3D8T302</accession>
<protein>
    <recommendedName>
        <fullName evidence="4">Cell wall protein</fullName>
    </recommendedName>
</protein>
<dbReference type="OrthoDB" id="10632273at2759"/>
<gene>
    <name evidence="2" type="ORF">DSM5745_00254</name>
</gene>
<dbReference type="AlphaFoldDB" id="A0A3D8T302"/>
<proteinExistence type="predicted"/>
<dbReference type="EMBL" id="PVWQ01000001">
    <property type="protein sequence ID" value="RDW92932.1"/>
    <property type="molecule type" value="Genomic_DNA"/>
</dbReference>
<sequence>MKLLSAHLLLPFLAVAIAAPSMLPTSPKACTDLTAFNTAITPLLNISLPPETPEVLLSDLQPRIAALSTFMQGYKDLMTTFVDATCTDTAGNIARLRSRQGGEMTCSMLEEMAQAQSEAQGLGSQAMAEATDAFMEGTNAQGQAMAQAIEDMQSAAGC</sequence>
<reference evidence="2 3" key="1">
    <citation type="journal article" date="2018" name="IMA Fungus">
        <title>IMA Genome-F 9: Draft genome sequence of Annulohypoxylon stygium, Aspergillus mulundensis, Berkeleyomyces basicola (syn. Thielaviopsis basicola), Ceratocystis smalleyi, two Cercospora beticola strains, Coleophoma cylindrospora, Fusarium fracticaudum, Phialophora cf. hyalina, and Morchella septimelata.</title>
        <authorList>
            <person name="Wingfield B.D."/>
            <person name="Bills G.F."/>
            <person name="Dong Y."/>
            <person name="Huang W."/>
            <person name="Nel W.J."/>
            <person name="Swalarsk-Parry B.S."/>
            <person name="Vaghefi N."/>
            <person name="Wilken P.M."/>
            <person name="An Z."/>
            <person name="de Beer Z.W."/>
            <person name="De Vos L."/>
            <person name="Chen L."/>
            <person name="Duong T.A."/>
            <person name="Gao Y."/>
            <person name="Hammerbacher A."/>
            <person name="Kikkert J.R."/>
            <person name="Li Y."/>
            <person name="Li H."/>
            <person name="Li K."/>
            <person name="Li Q."/>
            <person name="Liu X."/>
            <person name="Ma X."/>
            <person name="Naidoo K."/>
            <person name="Pethybridge S.J."/>
            <person name="Sun J."/>
            <person name="Steenkamp E.T."/>
            <person name="van der Nest M.A."/>
            <person name="van Wyk S."/>
            <person name="Wingfield M.J."/>
            <person name="Xiong C."/>
            <person name="Yue Q."/>
            <person name="Zhang X."/>
        </authorList>
    </citation>
    <scope>NUCLEOTIDE SEQUENCE [LARGE SCALE GENOMIC DNA]</scope>
    <source>
        <strain evidence="2 3">DSM 5745</strain>
    </source>
</reference>